<keyword evidence="2" id="KW-1185">Reference proteome</keyword>
<comment type="caution">
    <text evidence="1">The sequence shown here is derived from an EMBL/GenBank/DDBJ whole genome shotgun (WGS) entry which is preliminary data.</text>
</comment>
<organism evidence="1 2">
    <name type="scientific">Staphylotrichum tortipilum</name>
    <dbReference type="NCBI Taxonomy" id="2831512"/>
    <lineage>
        <taxon>Eukaryota</taxon>
        <taxon>Fungi</taxon>
        <taxon>Dikarya</taxon>
        <taxon>Ascomycota</taxon>
        <taxon>Pezizomycotina</taxon>
        <taxon>Sordariomycetes</taxon>
        <taxon>Sordariomycetidae</taxon>
        <taxon>Sordariales</taxon>
        <taxon>Chaetomiaceae</taxon>
        <taxon>Staphylotrichum</taxon>
    </lineage>
</organism>
<evidence type="ECO:0000313" key="2">
    <source>
        <dbReference type="Proteomes" id="UP001303889"/>
    </source>
</evidence>
<dbReference type="EMBL" id="MU855667">
    <property type="protein sequence ID" value="KAK3900480.1"/>
    <property type="molecule type" value="Genomic_DNA"/>
</dbReference>
<reference evidence="1" key="1">
    <citation type="journal article" date="2023" name="Mol. Phylogenet. Evol.">
        <title>Genome-scale phylogeny and comparative genomics of the fungal order Sordariales.</title>
        <authorList>
            <person name="Hensen N."/>
            <person name="Bonometti L."/>
            <person name="Westerberg I."/>
            <person name="Brannstrom I.O."/>
            <person name="Guillou S."/>
            <person name="Cros-Aarteil S."/>
            <person name="Calhoun S."/>
            <person name="Haridas S."/>
            <person name="Kuo A."/>
            <person name="Mondo S."/>
            <person name="Pangilinan J."/>
            <person name="Riley R."/>
            <person name="LaButti K."/>
            <person name="Andreopoulos B."/>
            <person name="Lipzen A."/>
            <person name="Chen C."/>
            <person name="Yan M."/>
            <person name="Daum C."/>
            <person name="Ng V."/>
            <person name="Clum A."/>
            <person name="Steindorff A."/>
            <person name="Ohm R.A."/>
            <person name="Martin F."/>
            <person name="Silar P."/>
            <person name="Natvig D.O."/>
            <person name="Lalanne C."/>
            <person name="Gautier V."/>
            <person name="Ament-Velasquez S.L."/>
            <person name="Kruys A."/>
            <person name="Hutchinson M.I."/>
            <person name="Powell A.J."/>
            <person name="Barry K."/>
            <person name="Miller A.N."/>
            <person name="Grigoriev I.V."/>
            <person name="Debuchy R."/>
            <person name="Gladieux P."/>
            <person name="Hiltunen Thoren M."/>
            <person name="Johannesson H."/>
        </authorList>
    </citation>
    <scope>NUCLEOTIDE SEQUENCE</scope>
    <source>
        <strain evidence="1">CBS 103.79</strain>
    </source>
</reference>
<sequence>MFGFHSTSDTPDAVMNFDVLEPSYPLSFPNRGEGIRTVPLPGVKCKTCEANGEEVWVVEGLKCGKCGTATDDDLATRPWHDDGDEQRGLEANAHQCGYLPLARGPACHLGSPCSW</sequence>
<name>A0AAN6MGW4_9PEZI</name>
<dbReference type="AlphaFoldDB" id="A0AAN6MGW4"/>
<dbReference type="Proteomes" id="UP001303889">
    <property type="component" value="Unassembled WGS sequence"/>
</dbReference>
<proteinExistence type="predicted"/>
<accession>A0AAN6MGW4</accession>
<protein>
    <submittedName>
        <fullName evidence="1">Uncharacterized protein</fullName>
    </submittedName>
</protein>
<reference evidence="1" key="2">
    <citation type="submission" date="2023-05" db="EMBL/GenBank/DDBJ databases">
        <authorList>
            <consortium name="Lawrence Berkeley National Laboratory"/>
            <person name="Steindorff A."/>
            <person name="Hensen N."/>
            <person name="Bonometti L."/>
            <person name="Westerberg I."/>
            <person name="Brannstrom I.O."/>
            <person name="Guillou S."/>
            <person name="Cros-Aarteil S."/>
            <person name="Calhoun S."/>
            <person name="Haridas S."/>
            <person name="Kuo A."/>
            <person name="Mondo S."/>
            <person name="Pangilinan J."/>
            <person name="Riley R."/>
            <person name="Labutti K."/>
            <person name="Andreopoulos B."/>
            <person name="Lipzen A."/>
            <person name="Chen C."/>
            <person name="Yanf M."/>
            <person name="Daum C."/>
            <person name="Ng V."/>
            <person name="Clum A."/>
            <person name="Ohm R."/>
            <person name="Martin F."/>
            <person name="Silar P."/>
            <person name="Natvig D."/>
            <person name="Lalanne C."/>
            <person name="Gautier V."/>
            <person name="Ament-Velasquez S.L."/>
            <person name="Kruys A."/>
            <person name="Hutchinson M.I."/>
            <person name="Powell A.J."/>
            <person name="Barry K."/>
            <person name="Miller A.N."/>
            <person name="Grigoriev I.V."/>
            <person name="Debuchy R."/>
            <person name="Gladieux P."/>
            <person name="Thoren M.H."/>
            <person name="Johannesson H."/>
        </authorList>
    </citation>
    <scope>NUCLEOTIDE SEQUENCE</scope>
    <source>
        <strain evidence="1">CBS 103.79</strain>
    </source>
</reference>
<evidence type="ECO:0000313" key="1">
    <source>
        <dbReference type="EMBL" id="KAK3900480.1"/>
    </source>
</evidence>
<gene>
    <name evidence="1" type="ORF">C8A05DRAFT_17220</name>
</gene>